<sequence length="180" mass="18638">MKLCALALLATASVSLAIDARDSSPIASTITTTIANVQASIDNLTNAAKAFDGHNIDPIVDASNSLIQTITSGILTSEDPKLTTFQALALQTPVADLKSHAQGLLDTFKAGLDQIEMAKACGKTRLQLGKISDSGGKLIDSIVGKIPGFAQKIAEGQTAPIKKMLIDAANIFSEGNCVDS</sequence>
<keyword evidence="2" id="KW-1185">Reference proteome</keyword>
<accession>A0ACC1NQG5</accession>
<evidence type="ECO:0000313" key="1">
    <source>
        <dbReference type="EMBL" id="KAJ2981560.1"/>
    </source>
</evidence>
<organism evidence="1 2">
    <name type="scientific">Zarea fungicola</name>
    <dbReference type="NCBI Taxonomy" id="93591"/>
    <lineage>
        <taxon>Eukaryota</taxon>
        <taxon>Fungi</taxon>
        <taxon>Dikarya</taxon>
        <taxon>Ascomycota</taxon>
        <taxon>Pezizomycotina</taxon>
        <taxon>Sordariomycetes</taxon>
        <taxon>Hypocreomycetidae</taxon>
        <taxon>Hypocreales</taxon>
        <taxon>Cordycipitaceae</taxon>
        <taxon>Zarea</taxon>
    </lineage>
</organism>
<dbReference type="Proteomes" id="UP001143910">
    <property type="component" value="Unassembled WGS sequence"/>
</dbReference>
<comment type="caution">
    <text evidence="1">The sequence shown here is derived from an EMBL/GenBank/DDBJ whole genome shotgun (WGS) entry which is preliminary data.</text>
</comment>
<evidence type="ECO:0000313" key="2">
    <source>
        <dbReference type="Proteomes" id="UP001143910"/>
    </source>
</evidence>
<name>A0ACC1NQG5_9HYPO</name>
<dbReference type="EMBL" id="JANJQO010000123">
    <property type="protein sequence ID" value="KAJ2981560.1"/>
    <property type="molecule type" value="Genomic_DNA"/>
</dbReference>
<proteinExistence type="predicted"/>
<gene>
    <name evidence="1" type="ORF">NQ176_g1952</name>
</gene>
<reference evidence="1" key="1">
    <citation type="submission" date="2022-08" db="EMBL/GenBank/DDBJ databases">
        <title>Genome Sequence of Lecanicillium fungicola.</title>
        <authorList>
            <person name="Buettner E."/>
        </authorList>
    </citation>
    <scope>NUCLEOTIDE SEQUENCE</scope>
    <source>
        <strain evidence="1">Babe33</strain>
    </source>
</reference>
<protein>
    <submittedName>
        <fullName evidence="1">Uncharacterized protein</fullName>
    </submittedName>
</protein>